<dbReference type="CDD" id="cd05006">
    <property type="entry name" value="SIS_GmhA"/>
    <property type="match status" value="1"/>
</dbReference>
<dbReference type="InterPro" id="IPR046348">
    <property type="entry name" value="SIS_dom_sf"/>
</dbReference>
<dbReference type="GO" id="GO:0097367">
    <property type="term" value="F:carbohydrate derivative binding"/>
    <property type="evidence" value="ECO:0007669"/>
    <property type="project" value="InterPro"/>
</dbReference>
<protein>
    <submittedName>
        <fullName evidence="2">SIS domain-containing protein</fullName>
    </submittedName>
</protein>
<dbReference type="SUPFAM" id="SSF53697">
    <property type="entry name" value="SIS domain"/>
    <property type="match status" value="1"/>
</dbReference>
<accession>A0A3M8LAE3</accession>
<organism evidence="2 3">
    <name type="scientific">Cryobacterium tepidiphilum</name>
    <dbReference type="NCBI Taxonomy" id="2486026"/>
    <lineage>
        <taxon>Bacteria</taxon>
        <taxon>Bacillati</taxon>
        <taxon>Actinomycetota</taxon>
        <taxon>Actinomycetes</taxon>
        <taxon>Micrococcales</taxon>
        <taxon>Microbacteriaceae</taxon>
        <taxon>Cryobacterium</taxon>
    </lineage>
</organism>
<comment type="caution">
    <text evidence="2">The sequence shown here is derived from an EMBL/GenBank/DDBJ whole genome shotgun (WGS) entry which is preliminary data.</text>
</comment>
<dbReference type="InterPro" id="IPR035461">
    <property type="entry name" value="GmhA/DiaA"/>
</dbReference>
<name>A0A3M8LAE3_9MICO</name>
<evidence type="ECO:0000313" key="3">
    <source>
        <dbReference type="Proteomes" id="UP000279859"/>
    </source>
</evidence>
<evidence type="ECO:0000313" key="2">
    <source>
        <dbReference type="EMBL" id="RNE62416.1"/>
    </source>
</evidence>
<dbReference type="AlphaFoldDB" id="A0A3M8LAE3"/>
<dbReference type="InterPro" id="IPR050099">
    <property type="entry name" value="SIS_GmhA/DiaA_subfam"/>
</dbReference>
<dbReference type="GO" id="GO:1901135">
    <property type="term" value="P:carbohydrate derivative metabolic process"/>
    <property type="evidence" value="ECO:0007669"/>
    <property type="project" value="InterPro"/>
</dbReference>
<dbReference type="Pfam" id="PF13580">
    <property type="entry name" value="SIS_2"/>
    <property type="match status" value="1"/>
</dbReference>
<dbReference type="EMBL" id="RDSR01000011">
    <property type="protein sequence ID" value="RNE62416.1"/>
    <property type="molecule type" value="Genomic_DNA"/>
</dbReference>
<keyword evidence="3" id="KW-1185">Reference proteome</keyword>
<evidence type="ECO:0000259" key="1">
    <source>
        <dbReference type="PROSITE" id="PS51464"/>
    </source>
</evidence>
<dbReference type="Gene3D" id="3.40.50.10490">
    <property type="entry name" value="Glucose-6-phosphate isomerase like protein, domain 1"/>
    <property type="match status" value="1"/>
</dbReference>
<reference evidence="2 3" key="1">
    <citation type="submission" date="2018-11" db="EMBL/GenBank/DDBJ databases">
        <title>Cryobacterium sp. nov., isolated from rhizosphere soil of lettuce.</title>
        <authorList>
            <person name="Wang Y."/>
        </authorList>
    </citation>
    <scope>NUCLEOTIDE SEQUENCE [LARGE SCALE GENOMIC DNA]</scope>
    <source>
        <strain evidence="2 3">NEAU-85</strain>
    </source>
</reference>
<dbReference type="InterPro" id="IPR001347">
    <property type="entry name" value="SIS_dom"/>
</dbReference>
<dbReference type="PROSITE" id="PS51464">
    <property type="entry name" value="SIS"/>
    <property type="match status" value="1"/>
</dbReference>
<proteinExistence type="predicted"/>
<sequence length="213" mass="21721">MVAAPTPETVGAGIVLEHLSGLGDVVTQLAAEAGHLSEWGRELCTRLIGGHRLLTCGNGGSAAEAQHLSAEIVGRFEGDRPPFSAIALHADSSSVTAIGNDYGFDEVFARQVTAHARPGDIVLLLSTSGRSPNLLRAAEAAGAAGATAWALTGPGPNPLAERCDDWIGLDSRASNVQEGQLIAIHAICCAFDAYLGSPAVTAPVAAVRPGGVR</sequence>
<gene>
    <name evidence="2" type="ORF">EEJ31_08380</name>
</gene>
<dbReference type="PANTHER" id="PTHR30390:SF6">
    <property type="entry name" value="DNAA INITIATOR-ASSOCIATING PROTEIN DIAA"/>
    <property type="match status" value="1"/>
</dbReference>
<dbReference type="PANTHER" id="PTHR30390">
    <property type="entry name" value="SEDOHEPTULOSE 7-PHOSPHATE ISOMERASE / DNAA INITIATOR-ASSOCIATING FACTOR FOR REPLICATION INITIATION"/>
    <property type="match status" value="1"/>
</dbReference>
<dbReference type="Proteomes" id="UP000279859">
    <property type="component" value="Unassembled WGS sequence"/>
</dbReference>
<dbReference type="OrthoDB" id="9810929at2"/>
<feature type="domain" description="SIS" evidence="1">
    <location>
        <begin position="43"/>
        <end position="197"/>
    </location>
</feature>